<dbReference type="InterPro" id="IPR013088">
    <property type="entry name" value="Znf_NHR/GATA"/>
</dbReference>
<keyword evidence="10 11" id="KW-0539">Nucleus</keyword>
<dbReference type="SUPFAM" id="SSF57716">
    <property type="entry name" value="Glucocorticoid receptor-like (DNA-binding domain)"/>
    <property type="match status" value="1"/>
</dbReference>
<feature type="domain" description="NR LBD" evidence="14">
    <location>
        <begin position="133"/>
        <end position="368"/>
    </location>
</feature>
<dbReference type="SMART" id="SM00399">
    <property type="entry name" value="ZnF_C4"/>
    <property type="match status" value="1"/>
</dbReference>
<dbReference type="Pfam" id="PF00104">
    <property type="entry name" value="Hormone_recep"/>
    <property type="match status" value="1"/>
</dbReference>
<evidence type="ECO:0000256" key="9">
    <source>
        <dbReference type="ARBA" id="ARBA00023170"/>
    </source>
</evidence>
<evidence type="ECO:0000256" key="7">
    <source>
        <dbReference type="ARBA" id="ARBA00023125"/>
    </source>
</evidence>
<keyword evidence="9 11" id="KW-0675">Receptor</keyword>
<dbReference type="WBParaSite" id="PSAMB.scaffold3709size17164.g22286.t1">
    <property type="protein sequence ID" value="PSAMB.scaffold3709size17164.g22286.t1"/>
    <property type="gene ID" value="PSAMB.scaffold3709size17164.g22286"/>
</dbReference>
<comment type="similarity">
    <text evidence="2 11">Belongs to the nuclear hormone receptor family.</text>
</comment>
<dbReference type="SUPFAM" id="SSF103657">
    <property type="entry name" value="BAR/IMD domain-like"/>
    <property type="match status" value="1"/>
</dbReference>
<dbReference type="GO" id="GO:0008270">
    <property type="term" value="F:zinc ion binding"/>
    <property type="evidence" value="ECO:0007669"/>
    <property type="project" value="UniProtKB-KW"/>
</dbReference>
<evidence type="ECO:0000256" key="6">
    <source>
        <dbReference type="ARBA" id="ARBA00023015"/>
    </source>
</evidence>
<dbReference type="InterPro" id="IPR000536">
    <property type="entry name" value="Nucl_hrmn_rcpt_lig-bd"/>
</dbReference>
<feature type="region of interest" description="Disordered" evidence="12">
    <location>
        <begin position="415"/>
        <end position="455"/>
    </location>
</feature>
<dbReference type="InterPro" id="IPR049636">
    <property type="entry name" value="HNF4-like_DBD"/>
</dbReference>
<sequence>MAGTGSVGRQVVPPLITLDYECQVCGDVATGRHYGVLACNGCKGFFRRTIRGNIHYDCRATHMCKVNKKTRAVCRYCRFQKCIQAGMQITAIQGERDTNMSTEDVDQQSDKGFKHSPPLIFFEPNAVLYGWATGAELISDLRNAEREVLLMEAGVVEQQLAQVGPVSEEKALIVNMVVGCHSQLLLGAEWTKRLAPFRRLPINDQCALLRNFCKQHVLFNMAYRSRYDEKCLILSTGQRVVMDHTAMVGMATPVTCPRVKEEISLPLRTMNVDHDEYLLLKACVLFNPASVEGGLMGPSSGAVNLIRRQIAAVLDDRATTAERPKELFLTFMGPLMLLSTMFSEDILVTKLAGLVDIGRLTQEVYLNDDNAIGIVRSASDLPAATRFPPPCDPIASLAWLAAHVRHHLIARRRRRWPASSDDDAQRSSSERRTRHFIRRPPAMAASPPSLSDPNPNRTVVTVHRHLINDFEPATKQLADAAVNLYRALHSVSTAAKEYTQALQGVALTSQRGQPASREFGASIAEMRPTFDRMIEQHDETVSTSKQLN</sequence>
<dbReference type="PRINTS" id="PR00047">
    <property type="entry name" value="STROIDFINGER"/>
</dbReference>
<dbReference type="SMART" id="SM00430">
    <property type="entry name" value="HOLI"/>
    <property type="match status" value="1"/>
</dbReference>
<feature type="compositionally biased region" description="Low complexity" evidence="12">
    <location>
        <begin position="440"/>
        <end position="453"/>
    </location>
</feature>
<dbReference type="CDD" id="cd06157">
    <property type="entry name" value="NR_LBD"/>
    <property type="match status" value="1"/>
</dbReference>
<dbReference type="PROSITE" id="PS51030">
    <property type="entry name" value="NUCLEAR_REC_DBD_2"/>
    <property type="match status" value="1"/>
</dbReference>
<dbReference type="FunFam" id="3.30.50.10:FF:000030">
    <property type="entry name" value="Nuclear Hormone Receptor family"/>
    <property type="match status" value="1"/>
</dbReference>
<evidence type="ECO:0000256" key="2">
    <source>
        <dbReference type="ARBA" id="ARBA00005993"/>
    </source>
</evidence>
<dbReference type="InterPro" id="IPR013606">
    <property type="entry name" value="I-BAR_dom"/>
</dbReference>
<dbReference type="AlphaFoldDB" id="A0A914WAR5"/>
<dbReference type="InterPro" id="IPR027267">
    <property type="entry name" value="AH/BAR_dom_sf"/>
</dbReference>
<evidence type="ECO:0000256" key="12">
    <source>
        <dbReference type="SAM" id="MobiDB-lite"/>
    </source>
</evidence>
<dbReference type="GO" id="GO:0003700">
    <property type="term" value="F:DNA-binding transcription factor activity"/>
    <property type="evidence" value="ECO:0007669"/>
    <property type="project" value="InterPro"/>
</dbReference>
<keyword evidence="7 11" id="KW-0238">DNA-binding</keyword>
<keyword evidence="15" id="KW-1185">Reference proteome</keyword>
<dbReference type="PANTHER" id="PTHR24083">
    <property type="entry name" value="NUCLEAR HORMONE RECEPTOR"/>
    <property type="match status" value="1"/>
</dbReference>
<dbReference type="InterPro" id="IPR001628">
    <property type="entry name" value="Znf_hrmn_rcpt"/>
</dbReference>
<dbReference type="CDD" id="cd06960">
    <property type="entry name" value="NR_DBD_HNF4A"/>
    <property type="match status" value="1"/>
</dbReference>
<evidence type="ECO:0000313" key="15">
    <source>
        <dbReference type="Proteomes" id="UP000887566"/>
    </source>
</evidence>
<evidence type="ECO:0000256" key="5">
    <source>
        <dbReference type="ARBA" id="ARBA00022833"/>
    </source>
</evidence>
<dbReference type="Proteomes" id="UP000887566">
    <property type="component" value="Unplaced"/>
</dbReference>
<keyword evidence="8 11" id="KW-0804">Transcription</keyword>
<evidence type="ECO:0000256" key="8">
    <source>
        <dbReference type="ARBA" id="ARBA00023163"/>
    </source>
</evidence>
<dbReference type="Pfam" id="PF00105">
    <property type="entry name" value="zf-C4"/>
    <property type="match status" value="1"/>
</dbReference>
<dbReference type="Gene3D" id="1.10.565.10">
    <property type="entry name" value="Retinoid X Receptor"/>
    <property type="match status" value="1"/>
</dbReference>
<evidence type="ECO:0000256" key="4">
    <source>
        <dbReference type="ARBA" id="ARBA00022771"/>
    </source>
</evidence>
<dbReference type="GO" id="GO:0007009">
    <property type="term" value="P:plasma membrane organization"/>
    <property type="evidence" value="ECO:0007669"/>
    <property type="project" value="InterPro"/>
</dbReference>
<dbReference type="InterPro" id="IPR050274">
    <property type="entry name" value="Nuclear_hormone_rcpt_NR2"/>
</dbReference>
<dbReference type="Pfam" id="PF08397">
    <property type="entry name" value="IMD"/>
    <property type="match status" value="1"/>
</dbReference>
<name>A0A914WAR5_9BILA</name>
<evidence type="ECO:0000259" key="14">
    <source>
        <dbReference type="PROSITE" id="PS51843"/>
    </source>
</evidence>
<dbReference type="GO" id="GO:0000978">
    <property type="term" value="F:RNA polymerase II cis-regulatory region sequence-specific DNA binding"/>
    <property type="evidence" value="ECO:0007669"/>
    <property type="project" value="InterPro"/>
</dbReference>
<keyword evidence="3 11" id="KW-0479">Metal-binding</keyword>
<comment type="subcellular location">
    <subcellularLocation>
        <location evidence="1 11">Nucleus</location>
    </subcellularLocation>
</comment>
<evidence type="ECO:0000256" key="1">
    <source>
        <dbReference type="ARBA" id="ARBA00004123"/>
    </source>
</evidence>
<evidence type="ECO:0000313" key="16">
    <source>
        <dbReference type="WBParaSite" id="PSAMB.scaffold3709size17164.g22286.t1"/>
    </source>
</evidence>
<dbReference type="PROSITE" id="PS51843">
    <property type="entry name" value="NR_LBD"/>
    <property type="match status" value="1"/>
</dbReference>
<evidence type="ECO:0000259" key="13">
    <source>
        <dbReference type="PROSITE" id="PS51030"/>
    </source>
</evidence>
<dbReference type="PROSITE" id="PS00031">
    <property type="entry name" value="NUCLEAR_REC_DBD_1"/>
    <property type="match status" value="1"/>
</dbReference>
<dbReference type="GO" id="GO:0005634">
    <property type="term" value="C:nucleus"/>
    <property type="evidence" value="ECO:0007669"/>
    <property type="project" value="UniProtKB-SubCell"/>
</dbReference>
<dbReference type="Gene3D" id="1.20.1270.60">
    <property type="entry name" value="Arfaptin homology (AH) domain/BAR domain"/>
    <property type="match status" value="1"/>
</dbReference>
<organism evidence="15 16">
    <name type="scientific">Plectus sambesii</name>
    <dbReference type="NCBI Taxonomy" id="2011161"/>
    <lineage>
        <taxon>Eukaryota</taxon>
        <taxon>Metazoa</taxon>
        <taxon>Ecdysozoa</taxon>
        <taxon>Nematoda</taxon>
        <taxon>Chromadorea</taxon>
        <taxon>Plectida</taxon>
        <taxon>Plectina</taxon>
        <taxon>Plectoidea</taxon>
        <taxon>Plectidae</taxon>
        <taxon>Plectus</taxon>
    </lineage>
</organism>
<dbReference type="Gene3D" id="3.30.50.10">
    <property type="entry name" value="Erythroid Transcription Factor GATA-1, subunit A"/>
    <property type="match status" value="1"/>
</dbReference>
<dbReference type="PRINTS" id="PR00398">
    <property type="entry name" value="STRDHORMONER"/>
</dbReference>
<keyword evidence="6 11" id="KW-0805">Transcription regulation</keyword>
<proteinExistence type="inferred from homology"/>
<feature type="domain" description="Nuclear receptor" evidence="13">
    <location>
        <begin position="19"/>
        <end position="94"/>
    </location>
</feature>
<evidence type="ECO:0000256" key="3">
    <source>
        <dbReference type="ARBA" id="ARBA00022723"/>
    </source>
</evidence>
<keyword evidence="4 11" id="KW-0863">Zinc-finger</keyword>
<reference evidence="16" key="1">
    <citation type="submission" date="2022-11" db="UniProtKB">
        <authorList>
            <consortium name="WormBaseParasite"/>
        </authorList>
    </citation>
    <scope>IDENTIFICATION</scope>
</reference>
<keyword evidence="5 11" id="KW-0862">Zinc</keyword>
<dbReference type="SUPFAM" id="SSF48508">
    <property type="entry name" value="Nuclear receptor ligand-binding domain"/>
    <property type="match status" value="1"/>
</dbReference>
<dbReference type="InterPro" id="IPR035500">
    <property type="entry name" value="NHR-like_dom_sf"/>
</dbReference>
<evidence type="ECO:0000256" key="10">
    <source>
        <dbReference type="ARBA" id="ARBA00023242"/>
    </source>
</evidence>
<accession>A0A914WAR5</accession>
<evidence type="ECO:0000256" key="11">
    <source>
        <dbReference type="RuleBase" id="RU004334"/>
    </source>
</evidence>
<protein>
    <submittedName>
        <fullName evidence="16">Uncharacterized protein</fullName>
    </submittedName>
</protein>
<dbReference type="InterPro" id="IPR001723">
    <property type="entry name" value="Nuclear_hrmn_rcpt"/>
</dbReference>